<proteinExistence type="predicted"/>
<dbReference type="AlphaFoldDB" id="A0A0F4QDC9"/>
<accession>A0A0F4QDC9</accession>
<gene>
    <name evidence="1" type="ORF">TW77_21630</name>
</gene>
<dbReference type="RefSeq" id="WP_046007040.1">
    <property type="nucleotide sequence ID" value="NZ_JXYA01000063.1"/>
</dbReference>
<evidence type="ECO:0008006" key="3">
    <source>
        <dbReference type="Google" id="ProtNLM"/>
    </source>
</evidence>
<dbReference type="SUPFAM" id="SSF101327">
    <property type="entry name" value="YgfB-like"/>
    <property type="match status" value="1"/>
</dbReference>
<dbReference type="Gene3D" id="1.20.120.740">
    <property type="entry name" value="YgfB uncharacterised protein family UPF0149, PF03695"/>
    <property type="match status" value="1"/>
</dbReference>
<organism evidence="1 2">
    <name type="scientific">Pseudoalteromonas rubra</name>
    <dbReference type="NCBI Taxonomy" id="43658"/>
    <lineage>
        <taxon>Bacteria</taxon>
        <taxon>Pseudomonadati</taxon>
        <taxon>Pseudomonadota</taxon>
        <taxon>Gammaproteobacteria</taxon>
        <taxon>Alteromonadales</taxon>
        <taxon>Pseudoalteromonadaceae</taxon>
        <taxon>Pseudoalteromonas</taxon>
    </lineage>
</organism>
<evidence type="ECO:0000313" key="1">
    <source>
        <dbReference type="EMBL" id="KJZ05713.1"/>
    </source>
</evidence>
<evidence type="ECO:0000313" key="2">
    <source>
        <dbReference type="Proteomes" id="UP000033452"/>
    </source>
</evidence>
<reference evidence="1 2" key="1">
    <citation type="journal article" date="2015" name="BMC Genomics">
        <title>Genome mining reveals unlocked bioactive potential of marine Gram-negative bacteria.</title>
        <authorList>
            <person name="Machado H."/>
            <person name="Sonnenschein E.C."/>
            <person name="Melchiorsen J."/>
            <person name="Gram L."/>
        </authorList>
    </citation>
    <scope>NUCLEOTIDE SEQUENCE [LARGE SCALE GENOMIC DNA]</scope>
    <source>
        <strain evidence="1 2">S2471</strain>
    </source>
</reference>
<comment type="caution">
    <text evidence="1">The sequence shown here is derived from an EMBL/GenBank/DDBJ whole genome shotgun (WGS) entry which is preliminary data.</text>
</comment>
<sequence>MMNFNYETQHQQALTDYLAQRPGTLSLRGVEGYLFALICSPDGIEPEQWLSELTVNDEALEEHTVFAFLALHHHISEQVFSGQFSLPVQADSVWAEKQQWSQGFLLASQHYYERLMSAASVSQELHQALQMATEQLAFFSLQEQQVAQFCQQSGQDMAAFCAEQLALANDFAQGYAALIEQVALASGLYNE</sequence>
<keyword evidence="2" id="KW-1185">Reference proteome</keyword>
<dbReference type="Pfam" id="PF03695">
    <property type="entry name" value="UPF0149"/>
    <property type="match status" value="1"/>
</dbReference>
<dbReference type="OrthoDB" id="570299at2"/>
<name>A0A0F4QDC9_9GAMM</name>
<protein>
    <recommendedName>
        <fullName evidence="3">YecA family protein</fullName>
    </recommendedName>
</protein>
<dbReference type="InterPro" id="IPR011978">
    <property type="entry name" value="YgfB-like"/>
</dbReference>
<dbReference type="InterPro" id="IPR036255">
    <property type="entry name" value="YgfB-like_sf"/>
</dbReference>
<dbReference type="PATRIC" id="fig|43658.5.peg.4557"/>
<dbReference type="EMBL" id="JXYA01000063">
    <property type="protein sequence ID" value="KJZ05713.1"/>
    <property type="molecule type" value="Genomic_DNA"/>
</dbReference>
<dbReference type="Proteomes" id="UP000033452">
    <property type="component" value="Unassembled WGS sequence"/>
</dbReference>